<dbReference type="InterPro" id="IPR016181">
    <property type="entry name" value="Acyl_CoA_acyltransferase"/>
</dbReference>
<dbReference type="CDD" id="cd04301">
    <property type="entry name" value="NAT_SF"/>
    <property type="match status" value="1"/>
</dbReference>
<dbReference type="Pfam" id="PF00583">
    <property type="entry name" value="Acetyltransf_1"/>
    <property type="match status" value="1"/>
</dbReference>
<dbReference type="PROSITE" id="PS51186">
    <property type="entry name" value="GNAT"/>
    <property type="match status" value="1"/>
</dbReference>
<organism evidence="2">
    <name type="scientific">marine metagenome</name>
    <dbReference type="NCBI Taxonomy" id="408172"/>
    <lineage>
        <taxon>unclassified sequences</taxon>
        <taxon>metagenomes</taxon>
        <taxon>ecological metagenomes</taxon>
    </lineage>
</organism>
<evidence type="ECO:0000313" key="2">
    <source>
        <dbReference type="EMBL" id="SVA27827.1"/>
    </source>
</evidence>
<proteinExistence type="predicted"/>
<sequence length="282" mass="32154">MRELQSLEQDIEYPLEDGKGNFIIRHGKEYSPFFTQQGNKTRFVVMKINSQLIGTAAGMWKKISLFDKNYNGLYIADLKIRSGHRKKGILKILLWHLLSRWAFTADYRGWDFCYFCTMLKNGEGVDKSFKGFNPAKLATPSALINIYMVEPTILSALDIKSLPKIDPEKSVNLSPMRNELILWNDGKKDIISSENQSIFRFGHLHPEIFFNENSSNLKEAASIIKMKKGLACFAIDDRQGDIISWLKSNGITTKTKCKIFSFSPFAPSIKHSRNINISTGEI</sequence>
<dbReference type="InterPro" id="IPR000182">
    <property type="entry name" value="GNAT_dom"/>
</dbReference>
<reference evidence="2" key="1">
    <citation type="submission" date="2018-05" db="EMBL/GenBank/DDBJ databases">
        <authorList>
            <person name="Lanie J.A."/>
            <person name="Ng W.-L."/>
            <person name="Kazmierczak K.M."/>
            <person name="Andrzejewski T.M."/>
            <person name="Davidsen T.M."/>
            <person name="Wayne K.J."/>
            <person name="Tettelin H."/>
            <person name="Glass J.I."/>
            <person name="Rusch D."/>
            <person name="Podicherti R."/>
            <person name="Tsui H.-C.T."/>
            <person name="Winkler M.E."/>
        </authorList>
    </citation>
    <scope>NUCLEOTIDE SEQUENCE</scope>
</reference>
<feature type="domain" description="N-acetyltransferase" evidence="1">
    <location>
        <begin position="1"/>
        <end position="153"/>
    </location>
</feature>
<accession>A0A381UKI0</accession>
<name>A0A381UKI0_9ZZZZ</name>
<dbReference type="GO" id="GO:0016747">
    <property type="term" value="F:acyltransferase activity, transferring groups other than amino-acyl groups"/>
    <property type="evidence" value="ECO:0007669"/>
    <property type="project" value="InterPro"/>
</dbReference>
<gene>
    <name evidence="2" type="ORF">METZ01_LOCUS80681</name>
</gene>
<dbReference type="AlphaFoldDB" id="A0A381UKI0"/>
<dbReference type="EMBL" id="UINC01006490">
    <property type="protein sequence ID" value="SVA27827.1"/>
    <property type="molecule type" value="Genomic_DNA"/>
</dbReference>
<dbReference type="SUPFAM" id="SSF55729">
    <property type="entry name" value="Acyl-CoA N-acyltransferases (Nat)"/>
    <property type="match status" value="1"/>
</dbReference>
<evidence type="ECO:0000259" key="1">
    <source>
        <dbReference type="PROSITE" id="PS51186"/>
    </source>
</evidence>
<protein>
    <recommendedName>
        <fullName evidence="1">N-acetyltransferase domain-containing protein</fullName>
    </recommendedName>
</protein>